<gene>
    <name evidence="2" type="ORF">BKA08_001125</name>
</gene>
<dbReference type="InterPro" id="IPR051021">
    <property type="entry name" value="Mito_Ser/Thr_phosphatase"/>
</dbReference>
<dbReference type="GO" id="GO:0016787">
    <property type="term" value="F:hydrolase activity"/>
    <property type="evidence" value="ECO:0007669"/>
    <property type="project" value="UniProtKB-KW"/>
</dbReference>
<comment type="caution">
    <text evidence="2">The sequence shown here is derived from an EMBL/GenBank/DDBJ whole genome shotgun (WGS) entry which is preliminary data.</text>
</comment>
<dbReference type="SUPFAM" id="SSF53254">
    <property type="entry name" value="Phosphoglycerate mutase-like"/>
    <property type="match status" value="1"/>
</dbReference>
<organism evidence="2 3">
    <name type="scientific">Nocardioides marinisabuli</name>
    <dbReference type="NCBI Taxonomy" id="419476"/>
    <lineage>
        <taxon>Bacteria</taxon>
        <taxon>Bacillati</taxon>
        <taxon>Actinomycetota</taxon>
        <taxon>Actinomycetes</taxon>
        <taxon>Propionibacteriales</taxon>
        <taxon>Nocardioidaceae</taxon>
        <taxon>Nocardioides</taxon>
    </lineage>
</organism>
<accession>A0A7Y9JPC3</accession>
<name>A0A7Y9JPC3_9ACTN</name>
<dbReference type="EMBL" id="JACCBE010000001">
    <property type="protein sequence ID" value="NYD56887.1"/>
    <property type="molecule type" value="Genomic_DNA"/>
</dbReference>
<keyword evidence="1" id="KW-0378">Hydrolase</keyword>
<evidence type="ECO:0000313" key="2">
    <source>
        <dbReference type="EMBL" id="NYD56887.1"/>
    </source>
</evidence>
<proteinExistence type="predicted"/>
<dbReference type="PANTHER" id="PTHR20935">
    <property type="entry name" value="PHOSPHOGLYCERATE MUTASE-RELATED"/>
    <property type="match status" value="1"/>
</dbReference>
<dbReference type="Proteomes" id="UP000516957">
    <property type="component" value="Unassembled WGS sequence"/>
</dbReference>
<dbReference type="InterPro" id="IPR029033">
    <property type="entry name" value="His_PPase_superfam"/>
</dbReference>
<protein>
    <submittedName>
        <fullName evidence="2">Broad specificity phosphatase PhoE</fullName>
    </submittedName>
</protein>
<keyword evidence="3" id="KW-1185">Reference proteome</keyword>
<dbReference type="CDD" id="cd07040">
    <property type="entry name" value="HP"/>
    <property type="match status" value="1"/>
</dbReference>
<dbReference type="PANTHER" id="PTHR20935:SF0">
    <property type="entry name" value="SERINE_THREONINE-PROTEIN PHOSPHATASE PGAM5, MITOCHONDRIAL"/>
    <property type="match status" value="1"/>
</dbReference>
<sequence>MGVVLLVRHGQASFGADDYDVLSPTGWEQGRTLGRWLRERGVAPTGVVRGSMRRHRETLEALVEGAGWSEPAAHDEDGRWDEFDHLAVVGAYPDLPEGELDRPAFQRVFELATHRWSTGEHDGDYAETYTGFRGRTRAALGAVVEQAGSGRSVVVVTSGGVVAALGAALLLGDDVDPATYAATWQRLNTVCANTSVTRVVVGRGGPRLLTFNEHEHLAPDQLTYR</sequence>
<dbReference type="Pfam" id="PF00300">
    <property type="entry name" value="His_Phos_1"/>
    <property type="match status" value="1"/>
</dbReference>
<dbReference type="SMART" id="SM00855">
    <property type="entry name" value="PGAM"/>
    <property type="match status" value="1"/>
</dbReference>
<evidence type="ECO:0000313" key="3">
    <source>
        <dbReference type="Proteomes" id="UP000516957"/>
    </source>
</evidence>
<dbReference type="InterPro" id="IPR013078">
    <property type="entry name" value="His_Pase_superF_clade-1"/>
</dbReference>
<dbReference type="Gene3D" id="3.40.50.1240">
    <property type="entry name" value="Phosphoglycerate mutase-like"/>
    <property type="match status" value="1"/>
</dbReference>
<evidence type="ECO:0000256" key="1">
    <source>
        <dbReference type="ARBA" id="ARBA00022801"/>
    </source>
</evidence>
<dbReference type="RefSeq" id="WP_179614727.1">
    <property type="nucleotide sequence ID" value="NZ_CP059163.1"/>
</dbReference>
<dbReference type="AlphaFoldDB" id="A0A7Y9JPC3"/>
<reference evidence="2 3" key="1">
    <citation type="submission" date="2020-07" db="EMBL/GenBank/DDBJ databases">
        <title>Sequencing the genomes of 1000 actinobacteria strains.</title>
        <authorList>
            <person name="Klenk H.-P."/>
        </authorList>
    </citation>
    <scope>NUCLEOTIDE SEQUENCE [LARGE SCALE GENOMIC DNA]</scope>
    <source>
        <strain evidence="2 3">DSM 18965</strain>
    </source>
</reference>